<evidence type="ECO:0000313" key="2">
    <source>
        <dbReference type="Proteomes" id="UP000530564"/>
    </source>
</evidence>
<organism evidence="1 2">
    <name type="scientific">Phenylobacterium haematophilum</name>
    <dbReference type="NCBI Taxonomy" id="98513"/>
    <lineage>
        <taxon>Bacteria</taxon>
        <taxon>Pseudomonadati</taxon>
        <taxon>Pseudomonadota</taxon>
        <taxon>Alphaproteobacteria</taxon>
        <taxon>Caulobacterales</taxon>
        <taxon>Caulobacteraceae</taxon>
        <taxon>Phenylobacterium</taxon>
    </lineage>
</organism>
<dbReference type="InterPro" id="IPR048683">
    <property type="entry name" value="Sf6_terminase"/>
</dbReference>
<reference evidence="1 2" key="1">
    <citation type="submission" date="2020-08" db="EMBL/GenBank/DDBJ databases">
        <title>Genomic Encyclopedia of Type Strains, Phase IV (KMG-IV): sequencing the most valuable type-strain genomes for metagenomic binning, comparative biology and taxonomic classification.</title>
        <authorList>
            <person name="Goeker M."/>
        </authorList>
    </citation>
    <scope>NUCLEOTIDE SEQUENCE [LARGE SCALE GENOMIC DNA]</scope>
    <source>
        <strain evidence="1 2">DSM 21793</strain>
    </source>
</reference>
<evidence type="ECO:0008006" key="3">
    <source>
        <dbReference type="Google" id="ProtNLM"/>
    </source>
</evidence>
<name>A0A839ZWY9_9CAUL</name>
<protein>
    <recommendedName>
        <fullName evidence="3">Terminase small subunit</fullName>
    </recommendedName>
</protein>
<dbReference type="RefSeq" id="WP_183769721.1">
    <property type="nucleotide sequence ID" value="NZ_JACIDK010000001.1"/>
</dbReference>
<dbReference type="Proteomes" id="UP000530564">
    <property type="component" value="Unassembled WGS sequence"/>
</dbReference>
<sequence length="231" mass="25527">MHETIETDSPRNRAATPFCEEIAAAICARVAAGESLRAICKPRDMPGAATVHRWAAIRPPFGAALRKAQAEAQAARRDAFLARAADRAWKRARPWARPDAYRTEVGEEICRRLASGRSLLEICGEADMPVTGTVYEWLRAHDDFAAMYRQARRMQAEMLGDLAWAIASEAKESDVKVARLQFDVLRWRAARLAPKAYREEDEASKGGLEVYLQDFTSGAILAGPIWSGPGA</sequence>
<gene>
    <name evidence="1" type="ORF">GGQ61_000419</name>
</gene>
<dbReference type="AlphaFoldDB" id="A0A839ZWY9"/>
<dbReference type="Gene3D" id="1.10.10.60">
    <property type="entry name" value="Homeodomain-like"/>
    <property type="match status" value="2"/>
</dbReference>
<evidence type="ECO:0000313" key="1">
    <source>
        <dbReference type="EMBL" id="MBB3889722.1"/>
    </source>
</evidence>
<comment type="caution">
    <text evidence="1">The sequence shown here is derived from an EMBL/GenBank/DDBJ whole genome shotgun (WGS) entry which is preliminary data.</text>
</comment>
<dbReference type="EMBL" id="JACIDK010000001">
    <property type="protein sequence ID" value="MBB3889722.1"/>
    <property type="molecule type" value="Genomic_DNA"/>
</dbReference>
<keyword evidence="2" id="KW-1185">Reference proteome</keyword>
<dbReference type="Pfam" id="PF20901">
    <property type="entry name" value="Sf6_terminase"/>
    <property type="match status" value="2"/>
</dbReference>
<proteinExistence type="predicted"/>
<accession>A0A839ZWY9</accession>